<evidence type="ECO:0000259" key="9">
    <source>
        <dbReference type="Pfam" id="PF00999"/>
    </source>
</evidence>
<feature type="domain" description="Cation/H+ exchanger transmembrane" evidence="9">
    <location>
        <begin position="6"/>
        <end position="157"/>
    </location>
</feature>
<protein>
    <submittedName>
        <fullName evidence="10">Glutathione-regulated potassium-efflux system protein KefB</fullName>
    </submittedName>
</protein>
<sequence length="169" mass="18704">MLIGGRYLLRPVFRFIASSGVREVFTAATLLLVLGSALFMEALGLSMALGTFIAGVLLAESEYRHELEIAIDPFKGLLLGLFFISVGMALNLGVLYTHLLWVAVSVAVLVAVKMLVLYLLARLYGLRSSERMQFAGVLSQGGEFAFVLFRCPPLSGCFSTTRWRCCWWR</sequence>
<organism evidence="10 11">
    <name type="scientific">Klebsiella pneumoniae subsp. ozaenae</name>
    <dbReference type="NCBI Taxonomy" id="574"/>
    <lineage>
        <taxon>Bacteria</taxon>
        <taxon>Pseudomonadati</taxon>
        <taxon>Pseudomonadota</taxon>
        <taxon>Gammaproteobacteria</taxon>
        <taxon>Enterobacterales</taxon>
        <taxon>Enterobacteriaceae</taxon>
        <taxon>Klebsiella/Raoultella group</taxon>
        <taxon>Klebsiella</taxon>
        <taxon>Klebsiella pneumoniae complex</taxon>
    </lineage>
</organism>
<keyword evidence="4 8" id="KW-0812">Transmembrane</keyword>
<dbReference type="Gene3D" id="1.20.1530.20">
    <property type="match status" value="1"/>
</dbReference>
<proteinExistence type="predicted"/>
<dbReference type="PANTHER" id="PTHR46157">
    <property type="entry name" value="K(+) EFFLUX ANTIPORTER 3, CHLOROPLASTIC"/>
    <property type="match status" value="1"/>
</dbReference>
<keyword evidence="2" id="KW-0050">Antiport</keyword>
<accession>A0A377YXE3</accession>
<keyword evidence="2" id="KW-0813">Transport</keyword>
<evidence type="ECO:0000256" key="7">
    <source>
        <dbReference type="ARBA" id="ARBA00023136"/>
    </source>
</evidence>
<evidence type="ECO:0000256" key="8">
    <source>
        <dbReference type="SAM" id="Phobius"/>
    </source>
</evidence>
<dbReference type="GO" id="GO:0015297">
    <property type="term" value="F:antiporter activity"/>
    <property type="evidence" value="ECO:0007669"/>
    <property type="project" value="UniProtKB-KW"/>
</dbReference>
<name>A0A377YXE3_KLEPO</name>
<feature type="transmembrane region" description="Helical" evidence="8">
    <location>
        <begin position="38"/>
        <end position="57"/>
    </location>
</feature>
<dbReference type="GO" id="GO:0005886">
    <property type="term" value="C:plasma membrane"/>
    <property type="evidence" value="ECO:0007669"/>
    <property type="project" value="TreeGrafter"/>
</dbReference>
<keyword evidence="7 8" id="KW-0472">Membrane</keyword>
<evidence type="ECO:0000256" key="6">
    <source>
        <dbReference type="ARBA" id="ARBA00023065"/>
    </source>
</evidence>
<feature type="transmembrane region" description="Helical" evidence="8">
    <location>
        <begin position="100"/>
        <end position="121"/>
    </location>
</feature>
<dbReference type="PANTHER" id="PTHR46157:SF4">
    <property type="entry name" value="K(+) EFFLUX ANTIPORTER 3, CHLOROPLASTIC"/>
    <property type="match status" value="1"/>
</dbReference>
<evidence type="ECO:0000256" key="5">
    <source>
        <dbReference type="ARBA" id="ARBA00022989"/>
    </source>
</evidence>
<evidence type="ECO:0000256" key="4">
    <source>
        <dbReference type="ARBA" id="ARBA00022692"/>
    </source>
</evidence>
<dbReference type="Proteomes" id="UP000254487">
    <property type="component" value="Unassembled WGS sequence"/>
</dbReference>
<feature type="transmembrane region" description="Helical" evidence="8">
    <location>
        <begin position="12"/>
        <end position="32"/>
    </location>
</feature>
<evidence type="ECO:0000313" key="11">
    <source>
        <dbReference type="Proteomes" id="UP000254487"/>
    </source>
</evidence>
<keyword evidence="3" id="KW-0997">Cell inner membrane</keyword>
<keyword evidence="3" id="KW-1003">Cell membrane</keyword>
<dbReference type="InterPro" id="IPR006153">
    <property type="entry name" value="Cation/H_exchanger_TM"/>
</dbReference>
<reference evidence="10 11" key="1">
    <citation type="submission" date="2018-06" db="EMBL/GenBank/DDBJ databases">
        <authorList>
            <consortium name="Pathogen Informatics"/>
            <person name="Doyle S."/>
        </authorList>
    </citation>
    <scope>NUCLEOTIDE SEQUENCE [LARGE SCALE GENOMIC DNA]</scope>
    <source>
        <strain evidence="10 11">NCTC10313</strain>
    </source>
</reference>
<dbReference type="GO" id="GO:1902600">
    <property type="term" value="P:proton transmembrane transport"/>
    <property type="evidence" value="ECO:0007669"/>
    <property type="project" value="InterPro"/>
</dbReference>
<evidence type="ECO:0000256" key="2">
    <source>
        <dbReference type="ARBA" id="ARBA00022449"/>
    </source>
</evidence>
<dbReference type="AlphaFoldDB" id="A0A377YXE3"/>
<evidence type="ECO:0000256" key="1">
    <source>
        <dbReference type="ARBA" id="ARBA00004141"/>
    </source>
</evidence>
<dbReference type="EMBL" id="UGLW01000003">
    <property type="protein sequence ID" value="STU55487.1"/>
    <property type="molecule type" value="Genomic_DNA"/>
</dbReference>
<dbReference type="InterPro" id="IPR038770">
    <property type="entry name" value="Na+/solute_symporter_sf"/>
</dbReference>
<feature type="transmembrane region" description="Helical" evidence="8">
    <location>
        <begin position="77"/>
        <end position="94"/>
    </location>
</feature>
<evidence type="ECO:0000256" key="3">
    <source>
        <dbReference type="ARBA" id="ARBA00022519"/>
    </source>
</evidence>
<gene>
    <name evidence="10" type="primary">kefB_4</name>
    <name evidence="10" type="ORF">NCTC10313_00742</name>
</gene>
<keyword evidence="5 8" id="KW-1133">Transmembrane helix</keyword>
<keyword evidence="6" id="KW-0406">Ion transport</keyword>
<dbReference type="Pfam" id="PF00999">
    <property type="entry name" value="Na_H_Exchanger"/>
    <property type="match status" value="1"/>
</dbReference>
<evidence type="ECO:0000313" key="10">
    <source>
        <dbReference type="EMBL" id="STU55487.1"/>
    </source>
</evidence>
<comment type="subcellular location">
    <subcellularLocation>
        <location evidence="1">Membrane</location>
        <topology evidence="1">Multi-pass membrane protein</topology>
    </subcellularLocation>
</comment>